<sequence>MRGGDTGEDRRLEPEAAVGQLAGGLPGVRALGLADVDQLPDPGQLLGGVDRADVGVLVQRVADPQRADPALQRGDHLVVHRLLHQQAGAGAADVALVEEDAADDALDGLVDRCVVEDDVRRLAAELQGQHLLRPGDGAGDLLAHLGRAGEGDLVHVGVLDDRPAGVAGAGHDVDHARGQVGLLADLREQQRGQRGGLGRLEDDGVARRQGRGHLPGQHHQREVPRDDLAGHAVRAGGGAQAHVVELVGPPCVVEEVRRGQGHVDVARLGDRLAVVQGLQDRELPGPLLQQAGDPEQVLAAVGRAHRAPDPGERPAGGADGAVDVGVGAHRDLAEHLLGRRVDRLQGGALAGGELAVDEQAVAGLQVHDRAGLGGGGVLEEAHQSTLTWSGPE</sequence>
<gene>
    <name evidence="2" type="ORF">UFOPK3609_01660</name>
</gene>
<accession>A0A6J7I541</accession>
<name>A0A6J7I541_9ZZZZ</name>
<dbReference type="EMBL" id="CAFBMQ010000294">
    <property type="protein sequence ID" value="CAB4925832.1"/>
    <property type="molecule type" value="Genomic_DNA"/>
</dbReference>
<organism evidence="2">
    <name type="scientific">freshwater metagenome</name>
    <dbReference type="NCBI Taxonomy" id="449393"/>
    <lineage>
        <taxon>unclassified sequences</taxon>
        <taxon>metagenomes</taxon>
        <taxon>ecological metagenomes</taxon>
    </lineage>
</organism>
<dbReference type="AlphaFoldDB" id="A0A6J7I541"/>
<feature type="compositionally biased region" description="Polar residues" evidence="1">
    <location>
        <begin position="383"/>
        <end position="392"/>
    </location>
</feature>
<proteinExistence type="predicted"/>
<protein>
    <submittedName>
        <fullName evidence="2">Unannotated protein</fullName>
    </submittedName>
</protein>
<evidence type="ECO:0000256" key="1">
    <source>
        <dbReference type="SAM" id="MobiDB-lite"/>
    </source>
</evidence>
<reference evidence="2" key="1">
    <citation type="submission" date="2020-05" db="EMBL/GenBank/DDBJ databases">
        <authorList>
            <person name="Chiriac C."/>
            <person name="Salcher M."/>
            <person name="Ghai R."/>
            <person name="Kavagutti S V."/>
        </authorList>
    </citation>
    <scope>NUCLEOTIDE SEQUENCE</scope>
</reference>
<feature type="region of interest" description="Disordered" evidence="1">
    <location>
        <begin position="191"/>
        <end position="224"/>
    </location>
</feature>
<feature type="region of interest" description="Disordered" evidence="1">
    <location>
        <begin position="373"/>
        <end position="392"/>
    </location>
</feature>
<evidence type="ECO:0000313" key="2">
    <source>
        <dbReference type="EMBL" id="CAB4925832.1"/>
    </source>
</evidence>